<proteinExistence type="predicted"/>
<comment type="caution">
    <text evidence="2">The sequence shown here is derived from an EMBL/GenBank/DDBJ whole genome shotgun (WGS) entry which is preliminary data.</text>
</comment>
<dbReference type="Proteomes" id="UP000641152">
    <property type="component" value="Unassembled WGS sequence"/>
</dbReference>
<sequence>MTEYRRFYIPNAMWFFTVNLEERKNNQLLIDKIDELRNVFRYVKQRKPFHIDAIVIMPDHLHCIWTLPPDDGDFSVRWNMLKGRFSRSIDHGERISKSRQKRRERGIWQRRLWAHLIEDQDDYNRHVDYIHWNPVKHGHVKNVIDWQYSSFHRFVKQGVYEENWGKSEALDIKGIE</sequence>
<dbReference type="PANTHER" id="PTHR36966">
    <property type="entry name" value="REP-ASSOCIATED TYROSINE TRANSPOSASE"/>
    <property type="match status" value="1"/>
</dbReference>
<gene>
    <name evidence="2" type="ORF">EBB_15185</name>
</gene>
<dbReference type="SUPFAM" id="SSF143422">
    <property type="entry name" value="Transposase IS200-like"/>
    <property type="match status" value="1"/>
</dbReference>
<dbReference type="PANTHER" id="PTHR36966:SF1">
    <property type="entry name" value="REP-ASSOCIATED TYROSINE TRANSPOSASE"/>
    <property type="match status" value="1"/>
</dbReference>
<dbReference type="InterPro" id="IPR052715">
    <property type="entry name" value="RAYT_transposase"/>
</dbReference>
<feature type="domain" description="Transposase IS200-like" evidence="1">
    <location>
        <begin position="9"/>
        <end position="133"/>
    </location>
</feature>
<reference evidence="2 3" key="1">
    <citation type="submission" date="2020-09" db="EMBL/GenBank/DDBJ databases">
        <title>Methylomonas albis sp. nov. and Methylomonas fluvii sp. nov.: Two cold-adapted methanotrophs from the River Elbe and an amended description of Methylovulum psychrotolerans strain Eb1.</title>
        <authorList>
            <person name="Bussmann I.K."/>
            <person name="Klings K.-W."/>
            <person name="Warnstedt J."/>
            <person name="Hoppert M."/>
            <person name="Saborowski A."/>
            <person name="Horn F."/>
            <person name="Liebner S."/>
        </authorList>
    </citation>
    <scope>NUCLEOTIDE SEQUENCE [LARGE SCALE GENOMIC DNA]</scope>
    <source>
        <strain evidence="2 3">EbB</strain>
    </source>
</reference>
<dbReference type="SMART" id="SM01321">
    <property type="entry name" value="Y1_Tnp"/>
    <property type="match status" value="1"/>
</dbReference>
<dbReference type="Pfam" id="PF01797">
    <property type="entry name" value="Y1_Tnp"/>
    <property type="match status" value="1"/>
</dbReference>
<keyword evidence="3" id="KW-1185">Reference proteome</keyword>
<evidence type="ECO:0000259" key="1">
    <source>
        <dbReference type="SMART" id="SM01321"/>
    </source>
</evidence>
<protein>
    <submittedName>
        <fullName evidence="2">Transposase</fullName>
    </submittedName>
</protein>
<accession>A0ABR9DGD8</accession>
<dbReference type="RefSeq" id="WP_192394607.1">
    <property type="nucleotide sequence ID" value="NZ_CAJHIU010000002.1"/>
</dbReference>
<organism evidence="2 3">
    <name type="scientific">Methylomonas fluvii</name>
    <dbReference type="NCBI Taxonomy" id="1854564"/>
    <lineage>
        <taxon>Bacteria</taxon>
        <taxon>Pseudomonadati</taxon>
        <taxon>Pseudomonadota</taxon>
        <taxon>Gammaproteobacteria</taxon>
        <taxon>Methylococcales</taxon>
        <taxon>Methylococcaceae</taxon>
        <taxon>Methylomonas</taxon>
    </lineage>
</organism>
<evidence type="ECO:0000313" key="3">
    <source>
        <dbReference type="Proteomes" id="UP000641152"/>
    </source>
</evidence>
<name>A0ABR9DGD8_9GAMM</name>
<dbReference type="Gene3D" id="3.30.70.1290">
    <property type="entry name" value="Transposase IS200-like"/>
    <property type="match status" value="1"/>
</dbReference>
<dbReference type="NCBIfam" id="NF047646">
    <property type="entry name" value="REP_Tyr_transpos"/>
    <property type="match status" value="1"/>
</dbReference>
<dbReference type="InterPro" id="IPR036515">
    <property type="entry name" value="Transposase_17_sf"/>
</dbReference>
<dbReference type="EMBL" id="JACXST010000002">
    <property type="protein sequence ID" value="MBD9361841.1"/>
    <property type="molecule type" value="Genomic_DNA"/>
</dbReference>
<dbReference type="InterPro" id="IPR002686">
    <property type="entry name" value="Transposase_17"/>
</dbReference>
<evidence type="ECO:0000313" key="2">
    <source>
        <dbReference type="EMBL" id="MBD9361841.1"/>
    </source>
</evidence>